<dbReference type="EMBL" id="JAMFLX010000100">
    <property type="protein sequence ID" value="MCL6272289.1"/>
    <property type="molecule type" value="Genomic_DNA"/>
</dbReference>
<accession>A0ABT0PLN3</accession>
<comment type="caution">
    <text evidence="1">The sequence shown here is derived from an EMBL/GenBank/DDBJ whole genome shotgun (WGS) entry which is preliminary data.</text>
</comment>
<dbReference type="RefSeq" id="WP_249701982.1">
    <property type="nucleotide sequence ID" value="NZ_JAMFLX010000100.1"/>
</dbReference>
<protein>
    <submittedName>
        <fullName evidence="1">Uncharacterized protein</fullName>
    </submittedName>
</protein>
<dbReference type="Proteomes" id="UP001203338">
    <property type="component" value="Unassembled WGS sequence"/>
</dbReference>
<gene>
    <name evidence="1" type="ORF">M3P05_20445</name>
</gene>
<proteinExistence type="predicted"/>
<reference evidence="1 2" key="1">
    <citation type="submission" date="2022-05" db="EMBL/GenBank/DDBJ databases">
        <authorList>
            <person name="Park J.-S."/>
        </authorList>
    </citation>
    <scope>NUCLEOTIDE SEQUENCE [LARGE SCALE GENOMIC DNA]</scope>
    <source>
        <strain evidence="1 2">2012CJ34-2</strain>
    </source>
</reference>
<organism evidence="1 2">
    <name type="scientific">Parendozoicomonas callyspongiae</name>
    <dbReference type="NCBI Taxonomy" id="2942213"/>
    <lineage>
        <taxon>Bacteria</taxon>
        <taxon>Pseudomonadati</taxon>
        <taxon>Pseudomonadota</taxon>
        <taxon>Gammaproteobacteria</taxon>
        <taxon>Oceanospirillales</taxon>
        <taxon>Endozoicomonadaceae</taxon>
        <taxon>Parendozoicomonas</taxon>
    </lineage>
</organism>
<keyword evidence="2" id="KW-1185">Reference proteome</keyword>
<sequence length="247" mass="26911">MAARMSDTGSGTVIPAFQLSNAGTMSEDGKGSFAGRQVDEISPELKFFKILAPELHRTLKNGNVTKFVSHCASESLIQEAVSDDVNDLTKKTRTPSKSDLAKRLVSLLSRKIKNSNDPKDLCLKIAGAFKEAGQTGMICDYITKLAEKDSVVKGFKESINSISDFIENCLYSVADSLLLAQIITEEEKEITSNSACGLNLQNAVTLMEALEESITIAPANLETLKECLEETGGIYRQIAKKYWGDDD</sequence>
<evidence type="ECO:0000313" key="1">
    <source>
        <dbReference type="EMBL" id="MCL6272289.1"/>
    </source>
</evidence>
<name>A0ABT0PLN3_9GAMM</name>
<evidence type="ECO:0000313" key="2">
    <source>
        <dbReference type="Proteomes" id="UP001203338"/>
    </source>
</evidence>